<dbReference type="GO" id="GO:0003677">
    <property type="term" value="F:DNA binding"/>
    <property type="evidence" value="ECO:0007669"/>
    <property type="project" value="InterPro"/>
</dbReference>
<dbReference type="EMBL" id="KQ982173">
    <property type="protein sequence ID" value="KYQ59403.1"/>
    <property type="molecule type" value="Genomic_DNA"/>
</dbReference>
<keyword evidence="1" id="KW-0479">Metal-binding</keyword>
<evidence type="ECO:0000313" key="8">
    <source>
        <dbReference type="Proteomes" id="UP000075809"/>
    </source>
</evidence>
<dbReference type="GO" id="GO:0008270">
    <property type="term" value="F:zinc ion binding"/>
    <property type="evidence" value="ECO:0007669"/>
    <property type="project" value="UniProtKB-KW"/>
</dbReference>
<name>A0A151XG87_9HYME</name>
<evidence type="ECO:0000256" key="2">
    <source>
        <dbReference type="ARBA" id="ARBA00022771"/>
    </source>
</evidence>
<evidence type="ECO:0000313" key="7">
    <source>
        <dbReference type="EMBL" id="KYQ59403.1"/>
    </source>
</evidence>
<keyword evidence="3" id="KW-0862">Zinc</keyword>
<evidence type="ECO:0000259" key="6">
    <source>
        <dbReference type="PROSITE" id="PS50808"/>
    </source>
</evidence>
<dbReference type="PROSITE" id="PS50808">
    <property type="entry name" value="ZF_BED"/>
    <property type="match status" value="1"/>
</dbReference>
<evidence type="ECO:0000256" key="1">
    <source>
        <dbReference type="ARBA" id="ARBA00022723"/>
    </source>
</evidence>
<dbReference type="InterPro" id="IPR003656">
    <property type="entry name" value="Znf_BED"/>
</dbReference>
<proteinExistence type="predicted"/>
<dbReference type="AlphaFoldDB" id="A0A151XG87"/>
<sequence length="482" mass="56561">MAAREGSDSWVWEHLLKLYNFTTQCNIDSCYQTYEINNINKNTIIKTIKGHLYHKHEIWNEEDRLKWENDNDLIWRYFDKVGLYKEKCKFCNNSFFVSYTPKLKDHLRDSHRQEIRAMIRKEIADNLLSQYFKIDEEKFSARCKRCNINIHIFYGIDELIYHNHFQRDQCLWSHKRPEDNNGNRMTQQSIADGNTGTSSHQDNINMQAPRNQDQRSIFYSNTEIKDLKPQYQNHVHEYSRFRGETVGNNVHGMMHQFVAAENVGTSSHNDGTNWQALGYQVDQQRYVERLSSYQCHVTNDYSRFQEGIDVDNVHGMMHQFVAAENVDTSSHNDSTNWQALGYQVDQQRTMQQFVTEENVGTSSHNDGTNWQALGYQVDQQRLQKETDVNNMHGMMHQFMAAENVSTSSHNDGTNWHALGYQVDQQRFQEGTNVNNVHRMMHQFVAAENVATSSHNYGTIWQTPGNQENHENEISLIDVLTSF</sequence>
<evidence type="ECO:0000256" key="4">
    <source>
        <dbReference type="PROSITE-ProRule" id="PRU00027"/>
    </source>
</evidence>
<feature type="compositionally biased region" description="Polar residues" evidence="5">
    <location>
        <begin position="182"/>
        <end position="211"/>
    </location>
</feature>
<keyword evidence="2 4" id="KW-0863">Zinc-finger</keyword>
<dbReference type="Proteomes" id="UP000075809">
    <property type="component" value="Unassembled WGS sequence"/>
</dbReference>
<evidence type="ECO:0000256" key="3">
    <source>
        <dbReference type="ARBA" id="ARBA00022833"/>
    </source>
</evidence>
<reference evidence="7 8" key="1">
    <citation type="submission" date="2015-09" db="EMBL/GenBank/DDBJ databases">
        <title>Trachymyrmex zeteki WGS genome.</title>
        <authorList>
            <person name="Nygaard S."/>
            <person name="Hu H."/>
            <person name="Boomsma J."/>
            <person name="Zhang G."/>
        </authorList>
    </citation>
    <scope>NUCLEOTIDE SEQUENCE [LARGE SCALE GENOMIC DNA]</scope>
    <source>
        <strain evidence="7">Tzet28-1</strain>
        <tissue evidence="7">Whole body</tissue>
    </source>
</reference>
<gene>
    <name evidence="7" type="ORF">ALC60_01575</name>
</gene>
<keyword evidence="8" id="KW-1185">Reference proteome</keyword>
<accession>A0A151XG87</accession>
<feature type="region of interest" description="Disordered" evidence="5">
    <location>
        <begin position="174"/>
        <end position="211"/>
    </location>
</feature>
<feature type="domain" description="BED-type" evidence="6">
    <location>
        <begin position="69"/>
        <end position="118"/>
    </location>
</feature>
<protein>
    <recommendedName>
        <fullName evidence="6">BED-type domain-containing protein</fullName>
    </recommendedName>
</protein>
<organism evidence="7 8">
    <name type="scientific">Mycetomoellerius zeteki</name>
    <dbReference type="NCBI Taxonomy" id="64791"/>
    <lineage>
        <taxon>Eukaryota</taxon>
        <taxon>Metazoa</taxon>
        <taxon>Ecdysozoa</taxon>
        <taxon>Arthropoda</taxon>
        <taxon>Hexapoda</taxon>
        <taxon>Insecta</taxon>
        <taxon>Pterygota</taxon>
        <taxon>Neoptera</taxon>
        <taxon>Endopterygota</taxon>
        <taxon>Hymenoptera</taxon>
        <taxon>Apocrita</taxon>
        <taxon>Aculeata</taxon>
        <taxon>Formicoidea</taxon>
        <taxon>Formicidae</taxon>
        <taxon>Myrmicinae</taxon>
        <taxon>Mycetomoellerius</taxon>
    </lineage>
</organism>
<evidence type="ECO:0000256" key="5">
    <source>
        <dbReference type="SAM" id="MobiDB-lite"/>
    </source>
</evidence>